<accession>A0A146KD12</accession>
<sequence>DEAKKHLVNAFRISRDHLVQISLQLTDKFQSVPNFCVLHAPYEADAQVCFLNKQKLIDLIITNDSDILLYYPTQVLFKFDPSTMLGDYVQQSDILTGIFAGLSLQQFRKICILSGCDYIESFKGVGLKTALKCLKQNDFDLQKTVSQIGKTHKNVYETENVYLQNFLKAEQCFQFQVVFNPKSSKMQNFELAKEEMPLCGQILADCEDVWFGSEAAKQKLAQFVANTDKVE</sequence>
<dbReference type="EMBL" id="GDID01002792">
    <property type="protein sequence ID" value="JAP93814.1"/>
    <property type="molecule type" value="Transcribed_RNA"/>
</dbReference>
<dbReference type="Gene3D" id="1.10.150.20">
    <property type="entry name" value="5' to 3' exonuclease, C-terminal subdomain"/>
    <property type="match status" value="1"/>
</dbReference>
<dbReference type="AlphaFoldDB" id="A0A146KD12"/>
<dbReference type="InterPro" id="IPR029060">
    <property type="entry name" value="PIN-like_dom_sf"/>
</dbReference>
<keyword evidence="5" id="KW-0540">Nuclease</keyword>
<organism evidence="5">
    <name type="scientific">Trepomonas sp. PC1</name>
    <dbReference type="NCBI Taxonomy" id="1076344"/>
    <lineage>
        <taxon>Eukaryota</taxon>
        <taxon>Metamonada</taxon>
        <taxon>Diplomonadida</taxon>
        <taxon>Hexamitidae</taxon>
        <taxon>Hexamitinae</taxon>
        <taxon>Trepomonas</taxon>
    </lineage>
</organism>
<dbReference type="GO" id="GO:0004527">
    <property type="term" value="F:exonuclease activity"/>
    <property type="evidence" value="ECO:0007669"/>
    <property type="project" value="UniProtKB-KW"/>
</dbReference>
<keyword evidence="2" id="KW-0255">Endonuclease</keyword>
<feature type="non-terminal residue" evidence="5">
    <location>
        <position position="1"/>
    </location>
</feature>
<feature type="domain" description="XPG-I" evidence="4">
    <location>
        <begin position="28"/>
        <end position="118"/>
    </location>
</feature>
<keyword evidence="3" id="KW-0460">Magnesium</keyword>
<name>A0A146KD12_9EUKA</name>
<dbReference type="Gene3D" id="3.40.50.1010">
    <property type="entry name" value="5'-nuclease"/>
    <property type="match status" value="1"/>
</dbReference>
<protein>
    <submittedName>
        <fullName evidence="5">Exonuclease family protein</fullName>
    </submittedName>
</protein>
<dbReference type="SMART" id="SM00484">
    <property type="entry name" value="XPGI"/>
    <property type="match status" value="1"/>
</dbReference>
<dbReference type="PANTHER" id="PTHR11081:SF9">
    <property type="entry name" value="FLAP ENDONUCLEASE 1"/>
    <property type="match status" value="1"/>
</dbReference>
<dbReference type="GO" id="GO:0046872">
    <property type="term" value="F:metal ion binding"/>
    <property type="evidence" value="ECO:0007669"/>
    <property type="project" value="UniProtKB-KW"/>
</dbReference>
<dbReference type="GO" id="GO:0017108">
    <property type="term" value="F:5'-flap endonuclease activity"/>
    <property type="evidence" value="ECO:0007669"/>
    <property type="project" value="TreeGrafter"/>
</dbReference>
<dbReference type="SMART" id="SM00279">
    <property type="entry name" value="HhH2"/>
    <property type="match status" value="1"/>
</dbReference>
<gene>
    <name evidence="5" type="ORF">TPC1_13748</name>
</gene>
<dbReference type="InterPro" id="IPR008918">
    <property type="entry name" value="HhH2"/>
</dbReference>
<dbReference type="PANTHER" id="PTHR11081">
    <property type="entry name" value="FLAP ENDONUCLEASE FAMILY MEMBER"/>
    <property type="match status" value="1"/>
</dbReference>
<keyword evidence="1" id="KW-0479">Metal-binding</keyword>
<keyword evidence="5" id="KW-0269">Exonuclease</keyword>
<dbReference type="GO" id="GO:0003677">
    <property type="term" value="F:DNA binding"/>
    <property type="evidence" value="ECO:0007669"/>
    <property type="project" value="InterPro"/>
</dbReference>
<keyword evidence="5" id="KW-0378">Hydrolase</keyword>
<dbReference type="Pfam" id="PF00867">
    <property type="entry name" value="XPG_I"/>
    <property type="match status" value="1"/>
</dbReference>
<dbReference type="InterPro" id="IPR006086">
    <property type="entry name" value="XPG-I_dom"/>
</dbReference>
<evidence type="ECO:0000256" key="1">
    <source>
        <dbReference type="ARBA" id="ARBA00022723"/>
    </source>
</evidence>
<dbReference type="InterPro" id="IPR006084">
    <property type="entry name" value="XPG/Rad2"/>
</dbReference>
<reference evidence="5" key="1">
    <citation type="submission" date="2015-07" db="EMBL/GenBank/DDBJ databases">
        <title>Adaptation to a free-living lifestyle via gene acquisitions in the diplomonad Trepomonas sp. PC1.</title>
        <authorList>
            <person name="Xu F."/>
            <person name="Jerlstrom-Hultqvist J."/>
            <person name="Kolisko M."/>
            <person name="Simpson A.G.B."/>
            <person name="Roger A.J."/>
            <person name="Svard S.G."/>
            <person name="Andersson J.O."/>
        </authorList>
    </citation>
    <scope>NUCLEOTIDE SEQUENCE</scope>
    <source>
        <strain evidence="5">PC1</strain>
    </source>
</reference>
<proteinExistence type="predicted"/>
<dbReference type="PRINTS" id="PR00853">
    <property type="entry name" value="XPGRADSUPER"/>
</dbReference>
<dbReference type="SUPFAM" id="SSF88723">
    <property type="entry name" value="PIN domain-like"/>
    <property type="match status" value="1"/>
</dbReference>
<dbReference type="SUPFAM" id="SSF47807">
    <property type="entry name" value="5' to 3' exonuclease, C-terminal subdomain"/>
    <property type="match status" value="1"/>
</dbReference>
<evidence type="ECO:0000259" key="4">
    <source>
        <dbReference type="SMART" id="SM00484"/>
    </source>
</evidence>
<dbReference type="CDD" id="cd09901">
    <property type="entry name" value="H3TH_FEN1-like"/>
    <property type="match status" value="1"/>
</dbReference>
<dbReference type="InterPro" id="IPR036279">
    <property type="entry name" value="5-3_exonuclease_C_sf"/>
</dbReference>
<evidence type="ECO:0000256" key="2">
    <source>
        <dbReference type="ARBA" id="ARBA00022759"/>
    </source>
</evidence>
<evidence type="ECO:0000313" key="5">
    <source>
        <dbReference type="EMBL" id="JAP93814.1"/>
    </source>
</evidence>
<evidence type="ECO:0000256" key="3">
    <source>
        <dbReference type="ARBA" id="ARBA00022842"/>
    </source>
</evidence>